<keyword evidence="3 4" id="KW-0408">Iron</keyword>
<evidence type="ECO:0000256" key="3">
    <source>
        <dbReference type="ARBA" id="ARBA00023004"/>
    </source>
</evidence>
<comment type="caution">
    <text evidence="7">The sequence shown here is derived from an EMBL/GenBank/DDBJ whole genome shotgun (WGS) entry which is preliminary data.</text>
</comment>
<dbReference type="SUPFAM" id="SSF46626">
    <property type="entry name" value="Cytochrome c"/>
    <property type="match status" value="1"/>
</dbReference>
<dbReference type="EMBL" id="JACSQK010000006">
    <property type="protein sequence ID" value="MBD7961649.1"/>
    <property type="molecule type" value="Genomic_DNA"/>
</dbReference>
<keyword evidence="5" id="KW-1133">Transmembrane helix</keyword>
<dbReference type="Proteomes" id="UP000634919">
    <property type="component" value="Unassembled WGS sequence"/>
</dbReference>
<accession>A0ABR8SEV1</accession>
<keyword evidence="1 4" id="KW-0349">Heme</keyword>
<organism evidence="7 8">
    <name type="scientific">Comamonas avium</name>
    <dbReference type="NCBI Taxonomy" id="2762231"/>
    <lineage>
        <taxon>Bacteria</taxon>
        <taxon>Pseudomonadati</taxon>
        <taxon>Pseudomonadota</taxon>
        <taxon>Betaproteobacteria</taxon>
        <taxon>Burkholderiales</taxon>
        <taxon>Comamonadaceae</taxon>
        <taxon>Comamonas</taxon>
    </lineage>
</organism>
<evidence type="ECO:0000313" key="7">
    <source>
        <dbReference type="EMBL" id="MBD7961649.1"/>
    </source>
</evidence>
<dbReference type="Gene3D" id="1.10.760.10">
    <property type="entry name" value="Cytochrome c-like domain"/>
    <property type="match status" value="1"/>
</dbReference>
<evidence type="ECO:0000313" key="8">
    <source>
        <dbReference type="Proteomes" id="UP000634919"/>
    </source>
</evidence>
<dbReference type="PROSITE" id="PS51007">
    <property type="entry name" value="CYTC"/>
    <property type="match status" value="1"/>
</dbReference>
<evidence type="ECO:0000259" key="6">
    <source>
        <dbReference type="PROSITE" id="PS51007"/>
    </source>
</evidence>
<keyword evidence="5" id="KW-0472">Membrane</keyword>
<sequence length="395" mass="43510">MSPDRVAQDAPWLLWLLNAMQSGQEALLQILHSVGLTPDVDGQPAWPWSRRLAGENLLLDVGQARAMAWSLLAVVVIICLLVLAALWWRHSKKRGSLLVTALLIVIATPWPQSQVIWTPASPSSFHHNPLPFSDAAIARGAVHYQRLCMDCHGATGNGQGPIAAQQAVWPPSFTGPLLWRRTDGDLLHTVRQGVFTHSGQQRMPSFASQMTVAQTWELLHFLRAQAAGQLLQLSGNWVMPIALPNMQLHCPGQTWQQVSDLQQQRVRLVGLADVKSVLPDPRMLTVWLPPADQSASFIPAQIDCVVASATEARQALFWLTGTENFTQTQLLADKAGWLRARNDRGADSWSEADLVCRVNEVVQGATQEDSLTRLLRSMDSQPLVYVKGGSVHGLQ</sequence>
<dbReference type="PANTHER" id="PTHR40394">
    <property type="entry name" value="LIPOPROTEIN-RELATED"/>
    <property type="match status" value="1"/>
</dbReference>
<gene>
    <name evidence="7" type="ORF">H9646_14325</name>
</gene>
<reference evidence="7 8" key="1">
    <citation type="submission" date="2020-08" db="EMBL/GenBank/DDBJ databases">
        <title>A Genomic Blueprint of the Chicken Gut Microbiome.</title>
        <authorList>
            <person name="Gilroy R."/>
            <person name="Ravi A."/>
            <person name="Getino M."/>
            <person name="Pursley I."/>
            <person name="Horton D.L."/>
            <person name="Alikhan N.-F."/>
            <person name="Baker D."/>
            <person name="Gharbi K."/>
            <person name="Hall N."/>
            <person name="Watson M."/>
            <person name="Adriaenssens E.M."/>
            <person name="Foster-Nyarko E."/>
            <person name="Jarju S."/>
            <person name="Secka A."/>
            <person name="Antonio M."/>
            <person name="Oren A."/>
            <person name="Chaudhuri R."/>
            <person name="La Ragione R.M."/>
            <person name="Hildebrand F."/>
            <person name="Pallen M.J."/>
        </authorList>
    </citation>
    <scope>NUCLEOTIDE SEQUENCE [LARGE SCALE GENOMIC DNA]</scope>
    <source>
        <strain evidence="7 8">Sa2CVA6</strain>
    </source>
</reference>
<keyword evidence="5" id="KW-0812">Transmembrane</keyword>
<evidence type="ECO:0000256" key="2">
    <source>
        <dbReference type="ARBA" id="ARBA00022723"/>
    </source>
</evidence>
<keyword evidence="2 4" id="KW-0479">Metal-binding</keyword>
<dbReference type="InterPro" id="IPR009056">
    <property type="entry name" value="Cyt_c-like_dom"/>
</dbReference>
<name>A0ABR8SEV1_9BURK</name>
<evidence type="ECO:0000256" key="4">
    <source>
        <dbReference type="PROSITE-ProRule" id="PRU00433"/>
    </source>
</evidence>
<dbReference type="PANTHER" id="PTHR40394:SF2">
    <property type="entry name" value="QUINOL:CYTOCHROME C OXIDOREDUCTASE MEMBRANE PROTEIN"/>
    <property type="match status" value="1"/>
</dbReference>
<feature type="transmembrane region" description="Helical" evidence="5">
    <location>
        <begin position="95"/>
        <end position="112"/>
    </location>
</feature>
<protein>
    <submittedName>
        <fullName evidence="7">Cytochrome c</fullName>
    </submittedName>
</protein>
<evidence type="ECO:0000256" key="1">
    <source>
        <dbReference type="ARBA" id="ARBA00022617"/>
    </source>
</evidence>
<keyword evidence="8" id="KW-1185">Reference proteome</keyword>
<dbReference type="Pfam" id="PF13442">
    <property type="entry name" value="Cytochrome_CBB3"/>
    <property type="match status" value="1"/>
</dbReference>
<feature type="domain" description="Cytochrome c" evidence="6">
    <location>
        <begin position="135"/>
        <end position="226"/>
    </location>
</feature>
<evidence type="ECO:0000256" key="5">
    <source>
        <dbReference type="SAM" id="Phobius"/>
    </source>
</evidence>
<dbReference type="InterPro" id="IPR036909">
    <property type="entry name" value="Cyt_c-like_dom_sf"/>
</dbReference>
<dbReference type="RefSeq" id="WP_191724038.1">
    <property type="nucleotide sequence ID" value="NZ_JACSQK010000006.1"/>
</dbReference>
<proteinExistence type="predicted"/>
<feature type="transmembrane region" description="Helical" evidence="5">
    <location>
        <begin position="66"/>
        <end position="88"/>
    </location>
</feature>